<evidence type="ECO:0000313" key="2">
    <source>
        <dbReference type="Proteomes" id="UP000091857"/>
    </source>
</evidence>
<keyword evidence="2" id="KW-1185">Reference proteome</keyword>
<proteinExistence type="predicted"/>
<evidence type="ECO:0000313" key="1">
    <source>
        <dbReference type="EMBL" id="KAG8636917.1"/>
    </source>
</evidence>
<gene>
    <name evidence="1" type="ORF">MANES_15G058801v8</name>
</gene>
<dbReference type="EMBL" id="CM004401">
    <property type="protein sequence ID" value="KAG8636917.1"/>
    <property type="molecule type" value="Genomic_DNA"/>
</dbReference>
<accession>A0ACB7G9H1</accession>
<organism evidence="1 2">
    <name type="scientific">Manihot esculenta</name>
    <name type="common">Cassava</name>
    <name type="synonym">Jatropha manihot</name>
    <dbReference type="NCBI Taxonomy" id="3983"/>
    <lineage>
        <taxon>Eukaryota</taxon>
        <taxon>Viridiplantae</taxon>
        <taxon>Streptophyta</taxon>
        <taxon>Embryophyta</taxon>
        <taxon>Tracheophyta</taxon>
        <taxon>Spermatophyta</taxon>
        <taxon>Magnoliopsida</taxon>
        <taxon>eudicotyledons</taxon>
        <taxon>Gunneridae</taxon>
        <taxon>Pentapetalae</taxon>
        <taxon>rosids</taxon>
        <taxon>fabids</taxon>
        <taxon>Malpighiales</taxon>
        <taxon>Euphorbiaceae</taxon>
        <taxon>Crotonoideae</taxon>
        <taxon>Manihoteae</taxon>
        <taxon>Manihot</taxon>
    </lineage>
</organism>
<protein>
    <submittedName>
        <fullName evidence="1">Uncharacterized protein</fullName>
    </submittedName>
</protein>
<comment type="caution">
    <text evidence="1">The sequence shown here is derived from an EMBL/GenBank/DDBJ whole genome shotgun (WGS) entry which is preliminary data.</text>
</comment>
<sequence>MDYLEFLYSCKENTSRIYDVCKTFYRVEKHDRTLTSYFMDFKRVYEELKVLIPFSIDVKTQQAQREQMAVMSFLASLPLEFETAKSHILFDSKISSLHYVFTKVLRTESPIPSHTTSALVSRNDNGRHDNKSGHRRGFNGGRRSQRLGKVVPTSDSGGIICYYCREPGHTKKTCLKLQNKNQCSQMTHMAVEASPDQGILISADEYAQFTQYQASLKFSNSSITAIAKSGNSIACLVFLSSKWVIDSGTTDHMLGNSTLLSNLKSHASSS</sequence>
<name>A0ACB7G9H1_MANES</name>
<reference evidence="2" key="1">
    <citation type="journal article" date="2016" name="Nat. Biotechnol.">
        <title>Sequencing wild and cultivated cassava and related species reveals extensive interspecific hybridization and genetic diversity.</title>
        <authorList>
            <person name="Bredeson J.V."/>
            <person name="Lyons J.B."/>
            <person name="Prochnik S.E."/>
            <person name="Wu G.A."/>
            <person name="Ha C.M."/>
            <person name="Edsinger-Gonzales E."/>
            <person name="Grimwood J."/>
            <person name="Schmutz J."/>
            <person name="Rabbi I.Y."/>
            <person name="Egesi C."/>
            <person name="Nauluvula P."/>
            <person name="Lebot V."/>
            <person name="Ndunguru J."/>
            <person name="Mkamilo G."/>
            <person name="Bart R.S."/>
            <person name="Setter T.L."/>
            <person name="Gleadow R.M."/>
            <person name="Kulakow P."/>
            <person name="Ferguson M.E."/>
            <person name="Rounsley S."/>
            <person name="Rokhsar D.S."/>
        </authorList>
    </citation>
    <scope>NUCLEOTIDE SEQUENCE [LARGE SCALE GENOMIC DNA]</scope>
    <source>
        <strain evidence="2">cv. AM560-2</strain>
    </source>
</reference>
<dbReference type="Proteomes" id="UP000091857">
    <property type="component" value="Chromosome 15"/>
</dbReference>